<name>A0ABM7T5R2_9CLOT</name>
<keyword evidence="9" id="KW-0175">Coiled coil</keyword>
<dbReference type="InterPro" id="IPR004089">
    <property type="entry name" value="MCPsignal_dom"/>
</dbReference>
<evidence type="ECO:0000313" key="14">
    <source>
        <dbReference type="Proteomes" id="UP000824633"/>
    </source>
</evidence>
<keyword evidence="14" id="KW-1185">Reference proteome</keyword>
<dbReference type="InterPro" id="IPR003660">
    <property type="entry name" value="HAMP_dom"/>
</dbReference>
<dbReference type="SMART" id="SM00304">
    <property type="entry name" value="HAMP"/>
    <property type="match status" value="1"/>
</dbReference>
<evidence type="ECO:0000256" key="1">
    <source>
        <dbReference type="ARBA" id="ARBA00004651"/>
    </source>
</evidence>
<comment type="similarity">
    <text evidence="7">Belongs to the methyl-accepting chemotaxis (MCP) protein family.</text>
</comment>
<dbReference type="SUPFAM" id="SSF58104">
    <property type="entry name" value="Methyl-accepting chemotaxis protein (MCP) signaling domain"/>
    <property type="match status" value="1"/>
</dbReference>
<reference evidence="14" key="1">
    <citation type="submission" date="2021-07" db="EMBL/GenBank/DDBJ databases">
        <title>Complete genome sequencing of a Clostridium isolate.</title>
        <authorList>
            <person name="Ueki A."/>
            <person name="Tonouchi A."/>
        </authorList>
    </citation>
    <scope>NUCLEOTIDE SEQUENCE [LARGE SCALE GENOMIC DNA]</scope>
    <source>
        <strain evidence="14">C5S11</strain>
    </source>
</reference>
<evidence type="ECO:0000256" key="10">
    <source>
        <dbReference type="SAM" id="Phobius"/>
    </source>
</evidence>
<dbReference type="PANTHER" id="PTHR32089:SF112">
    <property type="entry name" value="LYSOZYME-LIKE PROTEIN-RELATED"/>
    <property type="match status" value="1"/>
</dbReference>
<organism evidence="13 14">
    <name type="scientific">Clostridium gelidum</name>
    <dbReference type="NCBI Taxonomy" id="704125"/>
    <lineage>
        <taxon>Bacteria</taxon>
        <taxon>Bacillati</taxon>
        <taxon>Bacillota</taxon>
        <taxon>Clostridia</taxon>
        <taxon>Eubacteriales</taxon>
        <taxon>Clostridiaceae</taxon>
        <taxon>Clostridium</taxon>
    </lineage>
</organism>
<evidence type="ECO:0000259" key="11">
    <source>
        <dbReference type="PROSITE" id="PS50111"/>
    </source>
</evidence>
<gene>
    <name evidence="13" type="ORF">psyc5s11_03780</name>
</gene>
<dbReference type="Pfam" id="PF00672">
    <property type="entry name" value="HAMP"/>
    <property type="match status" value="1"/>
</dbReference>
<dbReference type="PANTHER" id="PTHR32089">
    <property type="entry name" value="METHYL-ACCEPTING CHEMOTAXIS PROTEIN MCPB"/>
    <property type="match status" value="1"/>
</dbReference>
<evidence type="ECO:0008006" key="15">
    <source>
        <dbReference type="Google" id="ProtNLM"/>
    </source>
</evidence>
<feature type="domain" description="HAMP" evidence="12">
    <location>
        <begin position="304"/>
        <end position="359"/>
    </location>
</feature>
<evidence type="ECO:0000256" key="4">
    <source>
        <dbReference type="ARBA" id="ARBA00022989"/>
    </source>
</evidence>
<feature type="transmembrane region" description="Helical" evidence="10">
    <location>
        <begin position="279"/>
        <end position="302"/>
    </location>
</feature>
<evidence type="ECO:0000256" key="2">
    <source>
        <dbReference type="ARBA" id="ARBA00022475"/>
    </source>
</evidence>
<dbReference type="Pfam" id="PF00015">
    <property type="entry name" value="MCPsignal"/>
    <property type="match status" value="1"/>
</dbReference>
<keyword evidence="2" id="KW-1003">Cell membrane</keyword>
<feature type="transmembrane region" description="Helical" evidence="10">
    <location>
        <begin position="12"/>
        <end position="31"/>
    </location>
</feature>
<feature type="coiled-coil region" evidence="9">
    <location>
        <begin position="42"/>
        <end position="69"/>
    </location>
</feature>
<comment type="subcellular location">
    <subcellularLocation>
        <location evidence="1">Cell membrane</location>
        <topology evidence="1">Multi-pass membrane protein</topology>
    </subcellularLocation>
</comment>
<dbReference type="SMART" id="SM00283">
    <property type="entry name" value="MA"/>
    <property type="match status" value="1"/>
</dbReference>
<dbReference type="EMBL" id="AP024849">
    <property type="protein sequence ID" value="BCZ44311.1"/>
    <property type="molecule type" value="Genomic_DNA"/>
</dbReference>
<dbReference type="Pfam" id="PF17202">
    <property type="entry name" value="sCache_3_3"/>
    <property type="match status" value="1"/>
</dbReference>
<evidence type="ECO:0000313" key="13">
    <source>
        <dbReference type="EMBL" id="BCZ44311.1"/>
    </source>
</evidence>
<dbReference type="Proteomes" id="UP000824633">
    <property type="component" value="Chromosome"/>
</dbReference>
<proteinExistence type="inferred from homology"/>
<protein>
    <recommendedName>
        <fullName evidence="15">Methyl-accepting chemotaxis protein</fullName>
    </recommendedName>
</protein>
<dbReference type="InterPro" id="IPR033463">
    <property type="entry name" value="sCache_3"/>
</dbReference>
<dbReference type="Gene3D" id="1.10.8.500">
    <property type="entry name" value="HAMP domain in histidine kinase"/>
    <property type="match status" value="1"/>
</dbReference>
<dbReference type="CDD" id="cd06225">
    <property type="entry name" value="HAMP"/>
    <property type="match status" value="1"/>
</dbReference>
<keyword evidence="4 10" id="KW-1133">Transmembrane helix</keyword>
<dbReference type="Gene3D" id="3.30.450.20">
    <property type="entry name" value="PAS domain"/>
    <property type="match status" value="1"/>
</dbReference>
<dbReference type="SUPFAM" id="SSF103190">
    <property type="entry name" value="Sensory domain-like"/>
    <property type="match status" value="2"/>
</dbReference>
<evidence type="ECO:0000256" key="5">
    <source>
        <dbReference type="ARBA" id="ARBA00023136"/>
    </source>
</evidence>
<dbReference type="InterPro" id="IPR029151">
    <property type="entry name" value="Sensor-like_sf"/>
</dbReference>
<dbReference type="RefSeq" id="WP_224035998.1">
    <property type="nucleotide sequence ID" value="NZ_AP024849.1"/>
</dbReference>
<feature type="domain" description="Methyl-accepting transducer" evidence="11">
    <location>
        <begin position="378"/>
        <end position="629"/>
    </location>
</feature>
<dbReference type="Pfam" id="PF17203">
    <property type="entry name" value="sCache_3_2"/>
    <property type="match status" value="1"/>
</dbReference>
<keyword evidence="5 10" id="KW-0472">Membrane</keyword>
<evidence type="ECO:0000256" key="3">
    <source>
        <dbReference type="ARBA" id="ARBA00022692"/>
    </source>
</evidence>
<evidence type="ECO:0000256" key="9">
    <source>
        <dbReference type="SAM" id="Coils"/>
    </source>
</evidence>
<evidence type="ECO:0000256" key="7">
    <source>
        <dbReference type="ARBA" id="ARBA00029447"/>
    </source>
</evidence>
<sequence>MKIHSLKFKLLGFIFFIIILLVGVIIIDNVIEFNSYLSTNVNRDVTNANEILKDKIEELKNDSMNMATQLSLNPIVTKAVETKDTEKILNDLKPIVEDSGIEFITITDEAGTVLARTHEPEKKGDSVLNQENVKVALEGKANSKVEEGTQVKLAARSGVPVKNDKGKIIGVISTGYRLDSNEIVDYIKTKLNCDATIFLGDTRLATTIIKDGNRAVGTKLDSRIAGIVLANNKYSGEADIIGSKYITTYTPIIGATDKVIGIIFTGKSQIETNNFKSGFIANTIIIALIVLSIFSVIIYIYIDYKISKPLIRAVEHFKSVAEGDFRKPILEKNLRRKDEIGDLARGIAFMKDDLTILIKKILDNSQELTASSEELSATVEEFSSMEQNIDSSIKNINSGIHDTGAVSEEISASIKEVDSSVNILTGKAIEGSNNAHLAKERTDDMQNKAKLSLDEIECLFVEKEQNIVKAINDGKIVDNIKVMADTIASIAEQTNLLALNASIEAARAGEHGKGFSVVADEVRKLAEKSTESVGSIKDTIIKVESAFQNLSNNSNDVLLFIQKKVTPKFDEIVEIGKENHKDAEFVSKMSEEIAAMSEEIAATMDEVSKAVQNMAVTAQTSSEGTEEIVNNINETTKGIEEIALTAKSQALLAERLNEMVQRFKF</sequence>
<dbReference type="Gene3D" id="1.10.287.950">
    <property type="entry name" value="Methyl-accepting chemotaxis protein"/>
    <property type="match status" value="1"/>
</dbReference>
<dbReference type="PROSITE" id="PS50111">
    <property type="entry name" value="CHEMOTAXIS_TRANSDUC_2"/>
    <property type="match status" value="1"/>
</dbReference>
<dbReference type="PROSITE" id="PS50885">
    <property type="entry name" value="HAMP"/>
    <property type="match status" value="1"/>
</dbReference>
<accession>A0ABM7T5R2</accession>
<evidence type="ECO:0000259" key="12">
    <source>
        <dbReference type="PROSITE" id="PS50885"/>
    </source>
</evidence>
<keyword evidence="6 8" id="KW-0807">Transducer</keyword>
<keyword evidence="3 10" id="KW-0812">Transmembrane</keyword>
<evidence type="ECO:0000256" key="6">
    <source>
        <dbReference type="ARBA" id="ARBA00023224"/>
    </source>
</evidence>
<evidence type="ECO:0000256" key="8">
    <source>
        <dbReference type="PROSITE-ProRule" id="PRU00284"/>
    </source>
</evidence>